<evidence type="ECO:0000313" key="10">
    <source>
        <dbReference type="Proteomes" id="UP000663828"/>
    </source>
</evidence>
<evidence type="ECO:0000313" key="8">
    <source>
        <dbReference type="EMBL" id="CAF1406691.1"/>
    </source>
</evidence>
<evidence type="ECO:0000256" key="2">
    <source>
        <dbReference type="ARBA" id="ARBA00022676"/>
    </source>
</evidence>
<dbReference type="OrthoDB" id="423533at2759"/>
<reference evidence="8" key="1">
    <citation type="submission" date="2021-02" db="EMBL/GenBank/DDBJ databases">
        <authorList>
            <person name="Nowell W R."/>
        </authorList>
    </citation>
    <scope>NUCLEOTIDE SEQUENCE</scope>
</reference>
<accession>A0A815L9P9</accession>
<gene>
    <name evidence="8" type="ORF">EDS130_LOCUS36410</name>
    <name evidence="9" type="ORF">XAT740_LOCUS35757</name>
</gene>
<evidence type="ECO:0000256" key="3">
    <source>
        <dbReference type="ARBA" id="ARBA00022679"/>
    </source>
</evidence>
<proteinExistence type="inferred from homology"/>
<dbReference type="AlphaFoldDB" id="A0A815L9P9"/>
<dbReference type="Proteomes" id="UP000663828">
    <property type="component" value="Unassembled WGS sequence"/>
</dbReference>
<keyword evidence="3 6" id="KW-0808">Transferase</keyword>
<dbReference type="Proteomes" id="UP000663852">
    <property type="component" value="Unassembled WGS sequence"/>
</dbReference>
<organism evidence="8 11">
    <name type="scientific">Adineta ricciae</name>
    <name type="common">Rotifer</name>
    <dbReference type="NCBI Taxonomy" id="249248"/>
    <lineage>
        <taxon>Eukaryota</taxon>
        <taxon>Metazoa</taxon>
        <taxon>Spiralia</taxon>
        <taxon>Gnathifera</taxon>
        <taxon>Rotifera</taxon>
        <taxon>Eurotatoria</taxon>
        <taxon>Bdelloidea</taxon>
        <taxon>Adinetida</taxon>
        <taxon>Adinetidae</taxon>
        <taxon>Adineta</taxon>
    </lineage>
</organism>
<dbReference type="GO" id="GO:0106274">
    <property type="term" value="F:NAD+-protein-arginine ADP-ribosyltransferase activity"/>
    <property type="evidence" value="ECO:0007669"/>
    <property type="project" value="UniProtKB-EC"/>
</dbReference>
<evidence type="ECO:0000313" key="11">
    <source>
        <dbReference type="Proteomes" id="UP000663852"/>
    </source>
</evidence>
<evidence type="ECO:0000256" key="7">
    <source>
        <dbReference type="SAM" id="MobiDB-lite"/>
    </source>
</evidence>
<evidence type="ECO:0000313" key="9">
    <source>
        <dbReference type="EMBL" id="CAF1430704.1"/>
    </source>
</evidence>
<dbReference type="SUPFAM" id="SSF56399">
    <property type="entry name" value="ADP-ribosylation"/>
    <property type="match status" value="1"/>
</dbReference>
<dbReference type="EMBL" id="CAJNOR010003612">
    <property type="protein sequence ID" value="CAF1430704.1"/>
    <property type="molecule type" value="Genomic_DNA"/>
</dbReference>
<evidence type="ECO:0000256" key="1">
    <source>
        <dbReference type="ARBA" id="ARBA00009558"/>
    </source>
</evidence>
<dbReference type="Pfam" id="PF01129">
    <property type="entry name" value="ART"/>
    <property type="match status" value="1"/>
</dbReference>
<comment type="catalytic activity">
    <reaction evidence="5 6">
        <text>L-arginyl-[protein] + NAD(+) = N(omega)-(ADP-D-ribosyl)-L-arginyl-[protein] + nicotinamide + H(+)</text>
        <dbReference type="Rhea" id="RHEA:19149"/>
        <dbReference type="Rhea" id="RHEA-COMP:10532"/>
        <dbReference type="Rhea" id="RHEA-COMP:15087"/>
        <dbReference type="ChEBI" id="CHEBI:15378"/>
        <dbReference type="ChEBI" id="CHEBI:17154"/>
        <dbReference type="ChEBI" id="CHEBI:29965"/>
        <dbReference type="ChEBI" id="CHEBI:57540"/>
        <dbReference type="ChEBI" id="CHEBI:142554"/>
        <dbReference type="EC" id="2.4.2.31"/>
    </reaction>
</comment>
<dbReference type="InterPro" id="IPR000768">
    <property type="entry name" value="ART"/>
</dbReference>
<name>A0A815L9P9_ADIRI</name>
<dbReference type="PROSITE" id="PS51996">
    <property type="entry name" value="TR_MART"/>
    <property type="match status" value="1"/>
</dbReference>
<protein>
    <recommendedName>
        <fullName evidence="6">NAD(P)(+)--arginine ADP-ribosyltransferase</fullName>
        <ecNumber evidence="6">2.4.2.31</ecNumber>
    </recommendedName>
    <alternativeName>
        <fullName evidence="6">Mono(ADP-ribosyl)transferase</fullName>
    </alternativeName>
</protein>
<feature type="region of interest" description="Disordered" evidence="7">
    <location>
        <begin position="251"/>
        <end position="282"/>
    </location>
</feature>
<evidence type="ECO:0000256" key="4">
    <source>
        <dbReference type="ARBA" id="ARBA00022695"/>
    </source>
</evidence>
<dbReference type="EC" id="2.4.2.31" evidence="6"/>
<comment type="caution">
    <text evidence="8">The sequence shown here is derived from an EMBL/GenBank/DDBJ whole genome shotgun (WGS) entry which is preliminary data.</text>
</comment>
<evidence type="ECO:0000256" key="6">
    <source>
        <dbReference type="RuleBase" id="RU361228"/>
    </source>
</evidence>
<comment type="similarity">
    <text evidence="1 6">Belongs to the Arg-specific ADP-ribosyltransferase family.</text>
</comment>
<keyword evidence="10" id="KW-1185">Reference proteome</keyword>
<keyword evidence="2 6" id="KW-0328">Glycosyltransferase</keyword>
<keyword evidence="6" id="KW-0520">NAD</keyword>
<dbReference type="EMBL" id="CAJNOJ010000338">
    <property type="protein sequence ID" value="CAF1406691.1"/>
    <property type="molecule type" value="Genomic_DNA"/>
</dbReference>
<keyword evidence="4" id="KW-0548">Nucleotidyltransferase</keyword>
<feature type="compositionally biased region" description="Basic and acidic residues" evidence="7">
    <location>
        <begin position="258"/>
        <end position="278"/>
    </location>
</feature>
<dbReference type="GO" id="GO:0016779">
    <property type="term" value="F:nucleotidyltransferase activity"/>
    <property type="evidence" value="ECO:0007669"/>
    <property type="project" value="UniProtKB-KW"/>
</dbReference>
<evidence type="ECO:0000256" key="5">
    <source>
        <dbReference type="ARBA" id="ARBA00047597"/>
    </source>
</evidence>
<keyword evidence="6" id="KW-0521">NADP</keyword>
<dbReference type="Gene3D" id="3.90.176.10">
    <property type="entry name" value="Toxin ADP-ribosyltransferase, Chain A, domain 1"/>
    <property type="match status" value="1"/>
</dbReference>
<sequence>MAAVVDVNPRLKERIQDEPKQLLQPISGYENEPLVSLEEACKPLESIIDKELQQNILIAKLNSKDAKDGLSQDESASIHLYTMEWQVHDNSLYAVLNRSLRLADRRKLQPWFRYLKLFLTALFKLPPTKQVLWRGIPEDLSALYPKGKQLAWWGVSSCSSSISVLQSPQYAGTSGARTMFSIESNRGKLIREHSYFQHEDEILLPPGIYLEVVDKFISGDGLNIVHLREITPPYKMLADPFDLSDLEHALPSPAASSSHEKQAKKPSSSKKEISETHAPKPKSVYSNKKLQCQGRACVTCGRCRDWSWQPNGSRKTYIQLKDASCTRSRYMVYPRTVYMEEFYADRGADYCHSHSGEADCQLCQCEDNRL</sequence>